<evidence type="ECO:0000259" key="3">
    <source>
        <dbReference type="Pfam" id="PF10181"/>
    </source>
</evidence>
<sequence>MNYNVFVILMYIHSRTQFFSEILLIVYGLGIQSTTEFYTGKYKTKFIPWCSIKDIVIPETVTMQQIVYFMAILLKSNDCCEDEKLVPIFLNSWPRLKSLA</sequence>
<comment type="caution">
    <text evidence="4">The sequence shown here is derived from an EMBL/GenBank/DDBJ whole genome shotgun (WGS) entry which is preliminary data.</text>
</comment>
<dbReference type="OrthoDB" id="6256716at2759"/>
<dbReference type="InterPro" id="IPR044215">
    <property type="entry name" value="PIG-H"/>
</dbReference>
<keyword evidence="4" id="KW-0808">Transferase</keyword>
<comment type="similarity">
    <text evidence="2">Belongs to the PIGH family.</text>
</comment>
<dbReference type="PANTHER" id="PTHR15231">
    <property type="entry name" value="PHOSPHATIDYLINOSITOL N-ACETYLGLUCOSAMINYLTRANSFERASE SUBUNIT H"/>
    <property type="match status" value="1"/>
</dbReference>
<comment type="pathway">
    <text evidence="1">Glycolipid biosynthesis; glycosylphosphatidylinositol-anchor biosynthesis.</text>
</comment>
<accession>A0A5N5T0G6</accession>
<dbReference type="UniPathway" id="UPA00196"/>
<dbReference type="GO" id="GO:0006506">
    <property type="term" value="P:GPI anchor biosynthetic process"/>
    <property type="evidence" value="ECO:0007669"/>
    <property type="project" value="UniProtKB-UniPathway"/>
</dbReference>
<evidence type="ECO:0000256" key="1">
    <source>
        <dbReference type="ARBA" id="ARBA00004687"/>
    </source>
</evidence>
<dbReference type="GO" id="GO:0016757">
    <property type="term" value="F:glycosyltransferase activity"/>
    <property type="evidence" value="ECO:0007669"/>
    <property type="project" value="UniProtKB-KW"/>
</dbReference>
<protein>
    <submittedName>
        <fullName evidence="4">Phosphatidylinositol N-acetylglucosaminyltransferase subunit H</fullName>
    </submittedName>
</protein>
<dbReference type="InterPro" id="IPR019328">
    <property type="entry name" value="PIGH-H_dom"/>
</dbReference>
<evidence type="ECO:0000256" key="2">
    <source>
        <dbReference type="ARBA" id="ARBA00009610"/>
    </source>
</evidence>
<organism evidence="4 5">
    <name type="scientific">Armadillidium nasatum</name>
    <dbReference type="NCBI Taxonomy" id="96803"/>
    <lineage>
        <taxon>Eukaryota</taxon>
        <taxon>Metazoa</taxon>
        <taxon>Ecdysozoa</taxon>
        <taxon>Arthropoda</taxon>
        <taxon>Crustacea</taxon>
        <taxon>Multicrustacea</taxon>
        <taxon>Malacostraca</taxon>
        <taxon>Eumalacostraca</taxon>
        <taxon>Peracarida</taxon>
        <taxon>Isopoda</taxon>
        <taxon>Oniscidea</taxon>
        <taxon>Crinocheta</taxon>
        <taxon>Armadillidiidae</taxon>
        <taxon>Armadillidium</taxon>
    </lineage>
</organism>
<dbReference type="EMBL" id="SEYY01017228">
    <property type="protein sequence ID" value="KAB7499687.1"/>
    <property type="molecule type" value="Genomic_DNA"/>
</dbReference>
<evidence type="ECO:0000313" key="4">
    <source>
        <dbReference type="EMBL" id="KAB7499687.1"/>
    </source>
</evidence>
<feature type="domain" description="Phosphatidylinositol N-acetylglucosaminyltransferase subunit H conserved" evidence="3">
    <location>
        <begin position="23"/>
        <end position="89"/>
    </location>
</feature>
<dbReference type="GO" id="GO:0000506">
    <property type="term" value="C:glycosylphosphatidylinositol-N-acetylglucosaminyltransferase (GPI-GnT) complex"/>
    <property type="evidence" value="ECO:0007669"/>
    <property type="project" value="InterPro"/>
</dbReference>
<evidence type="ECO:0000313" key="5">
    <source>
        <dbReference type="Proteomes" id="UP000326759"/>
    </source>
</evidence>
<keyword evidence="4" id="KW-0328">Glycosyltransferase</keyword>
<dbReference type="PANTHER" id="PTHR15231:SF1">
    <property type="entry name" value="PHOSPHATIDYLINOSITOL N-ACETYLGLUCOSAMINYLTRANSFERASE SUBUNIT H"/>
    <property type="match status" value="1"/>
</dbReference>
<gene>
    <name evidence="4" type="primary">Pigh</name>
    <name evidence="4" type="ORF">Anas_12084</name>
</gene>
<keyword evidence="5" id="KW-1185">Reference proteome</keyword>
<dbReference type="AlphaFoldDB" id="A0A5N5T0G6"/>
<dbReference type="Proteomes" id="UP000326759">
    <property type="component" value="Unassembled WGS sequence"/>
</dbReference>
<dbReference type="Pfam" id="PF10181">
    <property type="entry name" value="PIG-H"/>
    <property type="match status" value="1"/>
</dbReference>
<reference evidence="4 5" key="1">
    <citation type="journal article" date="2019" name="PLoS Biol.">
        <title>Sex chromosomes control vertical transmission of feminizing Wolbachia symbionts in an isopod.</title>
        <authorList>
            <person name="Becking T."/>
            <person name="Chebbi M.A."/>
            <person name="Giraud I."/>
            <person name="Moumen B."/>
            <person name="Laverre T."/>
            <person name="Caubet Y."/>
            <person name="Peccoud J."/>
            <person name="Gilbert C."/>
            <person name="Cordaux R."/>
        </authorList>
    </citation>
    <scope>NUCLEOTIDE SEQUENCE [LARGE SCALE GENOMIC DNA]</scope>
    <source>
        <strain evidence="4">ANa2</strain>
        <tissue evidence="4">Whole body excluding digestive tract and cuticle</tissue>
    </source>
</reference>
<proteinExistence type="inferred from homology"/>
<name>A0A5N5T0G6_9CRUS</name>